<dbReference type="Proteomes" id="UP000031623">
    <property type="component" value="Chromosome"/>
</dbReference>
<dbReference type="EMBL" id="AP014633">
    <property type="protein sequence ID" value="BAP56301.1"/>
    <property type="molecule type" value="Genomic_DNA"/>
</dbReference>
<proteinExistence type="predicted"/>
<gene>
    <name evidence="1" type="ORF">THII_2004</name>
</gene>
<organism evidence="1 2">
    <name type="scientific">Thioploca ingrica</name>
    <dbReference type="NCBI Taxonomy" id="40754"/>
    <lineage>
        <taxon>Bacteria</taxon>
        <taxon>Pseudomonadati</taxon>
        <taxon>Pseudomonadota</taxon>
        <taxon>Gammaproteobacteria</taxon>
        <taxon>Thiotrichales</taxon>
        <taxon>Thiotrichaceae</taxon>
        <taxon>Thioploca</taxon>
    </lineage>
</organism>
<reference evidence="1 2" key="1">
    <citation type="journal article" date="2014" name="ISME J.">
        <title>Ecophysiology of Thioploca ingrica as revealed by the complete genome sequence supplemented with proteomic evidence.</title>
        <authorList>
            <person name="Kojima H."/>
            <person name="Ogura Y."/>
            <person name="Yamamoto N."/>
            <person name="Togashi T."/>
            <person name="Mori H."/>
            <person name="Watanabe T."/>
            <person name="Nemoto F."/>
            <person name="Kurokawa K."/>
            <person name="Hayashi T."/>
            <person name="Fukui M."/>
        </authorList>
    </citation>
    <scope>NUCLEOTIDE SEQUENCE [LARGE SCALE GENOMIC DNA]</scope>
</reference>
<protein>
    <submittedName>
        <fullName evidence="1">Uncharacterized protein</fullName>
    </submittedName>
</protein>
<dbReference type="STRING" id="40754.THII_2004"/>
<keyword evidence="2" id="KW-1185">Reference proteome</keyword>
<evidence type="ECO:0000313" key="1">
    <source>
        <dbReference type="EMBL" id="BAP56301.1"/>
    </source>
</evidence>
<evidence type="ECO:0000313" key="2">
    <source>
        <dbReference type="Proteomes" id="UP000031623"/>
    </source>
</evidence>
<accession>A0A090BV62</accession>
<dbReference type="HOGENOM" id="CLU_2940371_0_0_6"/>
<dbReference type="AlphaFoldDB" id="A0A090BV62"/>
<sequence>MTVDAASDEVVYSFETPGALLSKQGQRLARNHPNVQAVFAQRRVQPTLRYGPQDGKTTGL</sequence>
<dbReference type="KEGG" id="tig:THII_2004"/>
<name>A0A090BV62_9GAMM</name>